<dbReference type="InterPro" id="IPR013783">
    <property type="entry name" value="Ig-like_fold"/>
</dbReference>
<dbReference type="PROSITE" id="PS50835">
    <property type="entry name" value="IG_LIKE"/>
    <property type="match status" value="2"/>
</dbReference>
<keyword evidence="4" id="KW-1185">Reference proteome</keyword>
<comment type="caution">
    <text evidence="3">The sequence shown here is derived from an EMBL/GenBank/DDBJ whole genome shotgun (WGS) entry which is preliminary data.</text>
</comment>
<dbReference type="AlphaFoldDB" id="A0AAV6GV55"/>
<reference evidence="3" key="1">
    <citation type="submission" date="2020-10" db="EMBL/GenBank/DDBJ databases">
        <title>Chromosome-scale genome assembly of the Allis shad, Alosa alosa.</title>
        <authorList>
            <person name="Margot Z."/>
            <person name="Christophe K."/>
            <person name="Cabau C."/>
            <person name="Louis A."/>
            <person name="Berthelot C."/>
            <person name="Parey E."/>
            <person name="Roest Crollius H."/>
            <person name="Montfort J."/>
            <person name="Robinson-Rechavi M."/>
            <person name="Bucao C."/>
            <person name="Bouchez O."/>
            <person name="Gislard M."/>
            <person name="Lluch J."/>
            <person name="Milhes M."/>
            <person name="Lampietro C."/>
            <person name="Lopez Roques C."/>
            <person name="Donnadieu C."/>
            <person name="Braasch I."/>
            <person name="Desvignes T."/>
            <person name="Postlethwait J."/>
            <person name="Bobe J."/>
            <person name="Guiguen Y."/>
        </authorList>
    </citation>
    <scope>NUCLEOTIDE SEQUENCE</scope>
    <source>
        <strain evidence="3">M-15738</strain>
        <tissue evidence="3">Blood</tissue>
    </source>
</reference>
<dbReference type="SUPFAM" id="SSF48726">
    <property type="entry name" value="Immunoglobulin"/>
    <property type="match status" value="3"/>
</dbReference>
<dbReference type="PANTHER" id="PTHR13771">
    <property type="entry name" value="INTERCELLULAR ADHESION MOLECULE"/>
    <property type="match status" value="1"/>
</dbReference>
<evidence type="ECO:0000313" key="4">
    <source>
        <dbReference type="Proteomes" id="UP000823561"/>
    </source>
</evidence>
<keyword evidence="1" id="KW-1133">Transmembrane helix</keyword>
<dbReference type="Gene3D" id="2.60.40.10">
    <property type="entry name" value="Immunoglobulins"/>
    <property type="match status" value="3"/>
</dbReference>
<evidence type="ECO:0000313" key="3">
    <source>
        <dbReference type="EMBL" id="KAG5278364.1"/>
    </source>
</evidence>
<dbReference type="InterPro" id="IPR047012">
    <property type="entry name" value="ICAM_VCAM"/>
</dbReference>
<dbReference type="InterPro" id="IPR003598">
    <property type="entry name" value="Ig_sub2"/>
</dbReference>
<dbReference type="SMART" id="SM00408">
    <property type="entry name" value="IGc2"/>
    <property type="match status" value="1"/>
</dbReference>
<feature type="transmembrane region" description="Helical" evidence="1">
    <location>
        <begin position="344"/>
        <end position="366"/>
    </location>
</feature>
<dbReference type="GO" id="GO:0007155">
    <property type="term" value="P:cell adhesion"/>
    <property type="evidence" value="ECO:0007669"/>
    <property type="project" value="InterPro"/>
</dbReference>
<sequence>MSVPGSGADPLTTNQPAVCRGAEFSMDQMDYSLRPGVFWTLLLILFNSTPSNQECIAGKPIVDPPGLVVKYGDPATATCRTPYDMDVIGWNATVGAASEENTQQLVWTVPSVTDWSLGRGITCVTSSMEHGQCQTHLPITIYKIPERVTLVLLYPPVPLIEGRVYTLYCMVRNVAPLANLTVRWFGGDKAWANADIVSVEGEEVAMVKYRLLITASSEDHRASYSCAAQLDLNTAEPIPDTRSNSVLLEVLYKPRVVNASMDVSLKPESRLDLICEGEGNPSPSYLWKHNRAVLASENKTTLSIESVSWTHAGVYECIITNTQGDVTVSIKVDVEVPSLTVTGVLVWIAGIVAALGVGVGVGAAIVEYRRTKRGHYQLRKHRARSKAVEATALQETAAVAHHQEKEKDYRPT</sequence>
<dbReference type="Pfam" id="PF13927">
    <property type="entry name" value="Ig_3"/>
    <property type="match status" value="1"/>
</dbReference>
<accession>A0AAV6GV55</accession>
<proteinExistence type="predicted"/>
<dbReference type="InterPro" id="IPR036179">
    <property type="entry name" value="Ig-like_dom_sf"/>
</dbReference>
<keyword evidence="1" id="KW-0812">Transmembrane</keyword>
<feature type="domain" description="Ig-like" evidence="2">
    <location>
        <begin position="145"/>
        <end position="245"/>
    </location>
</feature>
<dbReference type="GO" id="GO:0005178">
    <property type="term" value="F:integrin binding"/>
    <property type="evidence" value="ECO:0007669"/>
    <property type="project" value="InterPro"/>
</dbReference>
<dbReference type="InterPro" id="IPR007110">
    <property type="entry name" value="Ig-like_dom"/>
</dbReference>
<dbReference type="SMART" id="SM00409">
    <property type="entry name" value="IG"/>
    <property type="match status" value="2"/>
</dbReference>
<protein>
    <recommendedName>
        <fullName evidence="2">Ig-like domain-containing protein</fullName>
    </recommendedName>
</protein>
<dbReference type="PANTHER" id="PTHR13771:SF9">
    <property type="entry name" value="INTERCELLULAR ADHESION MOLECULE 5"/>
    <property type="match status" value="1"/>
</dbReference>
<evidence type="ECO:0000256" key="1">
    <source>
        <dbReference type="SAM" id="Phobius"/>
    </source>
</evidence>
<evidence type="ECO:0000259" key="2">
    <source>
        <dbReference type="PROSITE" id="PS50835"/>
    </source>
</evidence>
<dbReference type="EMBL" id="JADWDJ010000007">
    <property type="protein sequence ID" value="KAG5278364.1"/>
    <property type="molecule type" value="Genomic_DNA"/>
</dbReference>
<dbReference type="Proteomes" id="UP000823561">
    <property type="component" value="Chromosome 7"/>
</dbReference>
<dbReference type="InterPro" id="IPR003599">
    <property type="entry name" value="Ig_sub"/>
</dbReference>
<keyword evidence="1" id="KW-0472">Membrane</keyword>
<feature type="domain" description="Ig-like" evidence="2">
    <location>
        <begin position="254"/>
        <end position="329"/>
    </location>
</feature>
<gene>
    <name evidence="3" type="ORF">AALO_G00098150</name>
</gene>
<name>A0AAV6GV55_9TELE</name>
<organism evidence="3 4">
    <name type="scientific">Alosa alosa</name>
    <name type="common">allis shad</name>
    <dbReference type="NCBI Taxonomy" id="278164"/>
    <lineage>
        <taxon>Eukaryota</taxon>
        <taxon>Metazoa</taxon>
        <taxon>Chordata</taxon>
        <taxon>Craniata</taxon>
        <taxon>Vertebrata</taxon>
        <taxon>Euteleostomi</taxon>
        <taxon>Actinopterygii</taxon>
        <taxon>Neopterygii</taxon>
        <taxon>Teleostei</taxon>
        <taxon>Clupei</taxon>
        <taxon>Clupeiformes</taxon>
        <taxon>Clupeoidei</taxon>
        <taxon>Clupeidae</taxon>
        <taxon>Alosa</taxon>
    </lineage>
</organism>